<sequence length="2130" mass="222959">MLACRLASRLAANAPSRFGAQRQSVVSAQQDTTLTPTSALVAAFAEPANSVLAACKKHPLLAAVFCATLKDSSCDVATQRTMNPEGAPWDWRRTAIFATFGATFVGAWQYWLFSVVVPRVIPMSAGFAAAPLRQKLTDTVGLRSIALFVAVENLFNQPFGHFPTLYAIKYRLTHGGASLGDSVGAGVADARRNFVEDNINSCAVWVPATIINGLFVPVWARVPFMNLCGCGWTSFIPTPRPTYAATPVPSALPSPGPTTETAGPTPTPTPAPVSACDVVANANAEDLYKDTYTSMEDAYDSDTYGHATYACAEHLVEDLAQYDKAEPYLWCVVGHCDDCSGSGDDGSCMTSYLGLDTADECKSATLNYLGFVNRKKTTPDYGEAEAYYTEALDLWPENCGALNYLTELYVTTGDDDAAAETFAELCDTCGPNHDHTLALVDDLGPCVTPAPSAAPSTSVAPTSSPTMTAAPTYGAATGADDYVVSGDVVVSGISLDDAVVNSAVFASAIAAGAAVRADYVSVFFSESARRRLAASVVVSYAVELGSEAAADGAVAELSSLSTADFDALLAAAASDAGAPSMFATVSTTSLATPEASLVSTSGAEGVAGVAAGALLLAAAVAFPAMAPKRKASEASAGGPPAKRPAKGKAPPVKSAVPPKAPPVKSAVPPKAPPVKSAVPPKPAPAKGKGGKEKRRFDCPKPASSGEALEVEKSRLLTRDTVFLGRSAKKALLKFQAFANAADSRGAEASTDDKVAGLRAGATHELRLLAIEVRKARLANAACAREMEECAALEAETAAKIEATKVNIARLQGELRSERRVRERKEEYESLAKIINGVPPKVASTKAIAGLEADVAGLGERNARVAAALDERAARFELLLQTIDDLQRADEEAYDEEAEKNAAAAAAGGDDAAPMDVDDGGADGKRGDAAADDEEDGEVEEHTSPKKRKLSAADDDPPRRARTAALDPRAMARAVYGTRRIGKGRKGTCSLWLKRNWLLMIMVLMAIAGVVLSILLFLEPCDKKTKYDTTNVTSIQNVTTVVNVTTVENVTSYFNETHAYNVTSYFNETHAYNVTTEVMVEVEVSQQQAVDVVVALDSSNSVSADGWTDENAAARTLLRGLRNDLESDMAAGLSVWANDGVVRMELAAVADADAVDAYDADRVPYCSAVPASGSQNQAQCVDTFGYAPSGTWAMTGVYTYYSQALLSCIDELAARGRNDSFQLCIIITDGVISEDSYAQDPDWTTMLFTDTMVENFYDAGSAYELYFTSGEYYGYYVTEMWIAPGAYAFCQSAGISVCSVDNIARYMKDDLGITIQNVLVGSEDIFTANVTSRMSQLSSCDSSAVDYDGCAYLSKSDDFEALNDAATTIAASVATQVGTVMTLEERTTTETETRTSSSTVAETETRTSSSTVAETTTTPVTTTASVTDMISLTESLTTQETVCTGDGVSFAFMLLAIPLLVYLFFKPISNVLERCLCPPDAPPPAPEAAQSPCTMSVNPVFGKEIDPDADQRPPPQLAKKERAKIDNTLTKQARGKKKKKIFGLVTPRGGGGAAAPPAPPPSSPAHDYVIEAPAAPPPPRFTPARGGSATEWGTGIAAVYDGDDWQETVADFVIAVASKSSCFSVSRFSASSACGVCGVAVAKAAPSDRGGVCGAGDGGGDWPYVASELVGGLFHVFLGGDPLARSGDLRDVASEAHVAATLRDVARRVGRAPGGLGALRVAARVPGRASADEILGAADPLVALAAEHAGEPVARAVCLEALARLCEASAAARRRVSRAERVYDVVNRSLKSPLWRASAKHPKSPALRALLAKAYPNYYEPEASLGCRLLMHLLPCDPPPGVDLGGIGTALLILLDGTRDAKRRPIVVAATCLAMLCATANRTGLAAVDGAGVAKLVEACRGRLPVPDKDDDDDDDDGDGDAADCPHRKLDKVERDAFAAACGNCLRVSTRSPRMLPFLVDADAIETVLVPGLLVGSPDDKANSERALLMLSLDAATAADVARTPALATFAQLDFVAGGDADDGRRGASAAAKALAALADRGLGVAVAGAVARRDAIGERLVANGGAAPARVPDLDDCAARAARAVADADAAFGDRVASDCVAVWRSSGTERAHRHELCGNQIFNPTSMCA</sequence>
<keyword evidence="8" id="KW-0175">Coiled coil</keyword>
<comment type="similarity">
    <text evidence="3">Belongs to the peroxisomal membrane protein PXMP2/4 family.</text>
</comment>
<evidence type="ECO:0000256" key="1">
    <source>
        <dbReference type="ARBA" id="ARBA00004123"/>
    </source>
</evidence>
<evidence type="ECO:0000256" key="5">
    <source>
        <dbReference type="ARBA" id="ARBA00022989"/>
    </source>
</evidence>
<dbReference type="InterPro" id="IPR036465">
    <property type="entry name" value="vWFA_dom_sf"/>
</dbReference>
<gene>
    <name evidence="12" type="ORF">AURANDRAFT_62235</name>
</gene>
<evidence type="ECO:0000256" key="3">
    <source>
        <dbReference type="ARBA" id="ARBA00006824"/>
    </source>
</evidence>
<evidence type="ECO:0000256" key="6">
    <source>
        <dbReference type="ARBA" id="ARBA00023136"/>
    </source>
</evidence>
<dbReference type="Pfam" id="PF05615">
    <property type="entry name" value="THOC7"/>
    <property type="match status" value="1"/>
</dbReference>
<feature type="compositionally biased region" description="Acidic residues" evidence="9">
    <location>
        <begin position="1908"/>
        <end position="1921"/>
    </location>
</feature>
<dbReference type="PANTHER" id="PTHR45725:SF1">
    <property type="entry name" value="DISHEVELLED ASSOCIATED ACTIVATOR OF MORPHOGENESIS, ISOFORM D"/>
    <property type="match status" value="1"/>
</dbReference>
<feature type="transmembrane region" description="Helical" evidence="10">
    <location>
        <begin position="1446"/>
        <end position="1464"/>
    </location>
</feature>
<feature type="region of interest" description="Disordered" evidence="9">
    <location>
        <begin position="1903"/>
        <end position="1925"/>
    </location>
</feature>
<evidence type="ECO:0000256" key="8">
    <source>
        <dbReference type="SAM" id="Coils"/>
    </source>
</evidence>
<evidence type="ECO:0000256" key="10">
    <source>
        <dbReference type="SAM" id="Phobius"/>
    </source>
</evidence>
<keyword evidence="4 10" id="KW-0812">Transmembrane</keyword>
<dbReference type="Proteomes" id="UP000002729">
    <property type="component" value="Unassembled WGS sequence"/>
</dbReference>
<dbReference type="SUPFAM" id="SSF48452">
    <property type="entry name" value="TPR-like"/>
    <property type="match status" value="1"/>
</dbReference>
<dbReference type="InterPro" id="IPR002035">
    <property type="entry name" value="VWF_A"/>
</dbReference>
<dbReference type="KEGG" id="aaf:AURANDRAFT_62235"/>
<dbReference type="PANTHER" id="PTHR45725">
    <property type="entry name" value="FORMIN HOMOLOGY 2 FAMILY MEMBER"/>
    <property type="match status" value="1"/>
</dbReference>
<dbReference type="InParanoid" id="F0Y142"/>
<feature type="transmembrane region" description="Helical" evidence="10">
    <location>
        <begin position="996"/>
        <end position="1017"/>
    </location>
</feature>
<dbReference type="Gene3D" id="1.25.40.10">
    <property type="entry name" value="Tetratricopeptide repeat domain"/>
    <property type="match status" value="1"/>
</dbReference>
<dbReference type="SUPFAM" id="SSF53300">
    <property type="entry name" value="vWA-like"/>
    <property type="match status" value="1"/>
</dbReference>
<proteinExistence type="inferred from homology"/>
<feature type="region of interest" description="Disordered" evidence="9">
    <location>
        <begin position="1384"/>
        <end position="1416"/>
    </location>
</feature>
<dbReference type="GO" id="GO:0000445">
    <property type="term" value="C:THO complex part of transcription export complex"/>
    <property type="evidence" value="ECO:0007669"/>
    <property type="project" value="InterPro"/>
</dbReference>
<feature type="region of interest" description="Disordered" evidence="9">
    <location>
        <begin position="889"/>
        <end position="964"/>
    </location>
</feature>
<feature type="compositionally biased region" description="Low complexity" evidence="9">
    <location>
        <begin position="647"/>
        <end position="678"/>
    </location>
</feature>
<protein>
    <recommendedName>
        <fullName evidence="11">VWFA domain-containing protein</fullName>
    </recommendedName>
</protein>
<feature type="domain" description="VWFA" evidence="11">
    <location>
        <begin position="1090"/>
        <end position="1368"/>
    </location>
</feature>
<dbReference type="InterPro" id="IPR051425">
    <property type="entry name" value="Formin_Homology"/>
</dbReference>
<dbReference type="Gene3D" id="3.40.50.410">
    <property type="entry name" value="von Willebrand factor, type A domain"/>
    <property type="match status" value="1"/>
</dbReference>
<feature type="compositionally biased region" description="Low complexity" evidence="9">
    <location>
        <begin position="900"/>
        <end position="914"/>
    </location>
</feature>
<dbReference type="OrthoDB" id="5345392at2759"/>
<feature type="region of interest" description="Disordered" evidence="9">
    <location>
        <begin position="631"/>
        <end position="707"/>
    </location>
</feature>
<reference evidence="12 13" key="1">
    <citation type="journal article" date="2011" name="Proc. Natl. Acad. Sci. U.S.A.">
        <title>Niche of harmful alga Aureococcus anophagefferens revealed through ecogenomics.</title>
        <authorList>
            <person name="Gobler C.J."/>
            <person name="Berry D.L."/>
            <person name="Dyhrman S.T."/>
            <person name="Wilhelm S.W."/>
            <person name="Salamov A."/>
            <person name="Lobanov A.V."/>
            <person name="Zhang Y."/>
            <person name="Collier J.L."/>
            <person name="Wurch L.L."/>
            <person name="Kustka A.B."/>
            <person name="Dill B.D."/>
            <person name="Shah M."/>
            <person name="VerBerkmoes N.C."/>
            <person name="Kuo A."/>
            <person name="Terry A."/>
            <person name="Pangilinan J."/>
            <person name="Lindquist E.A."/>
            <person name="Lucas S."/>
            <person name="Paulsen I.T."/>
            <person name="Hattenrath-Lehmann T.K."/>
            <person name="Talmage S.C."/>
            <person name="Walker E.A."/>
            <person name="Koch F."/>
            <person name="Burson A.M."/>
            <person name="Marcoval M.A."/>
            <person name="Tang Y.Z."/>
            <person name="Lecleir G.R."/>
            <person name="Coyne K.J."/>
            <person name="Berg G.M."/>
            <person name="Bertrand E.M."/>
            <person name="Saito M.A."/>
            <person name="Gladyshev V.N."/>
            <person name="Grigoriev I.V."/>
        </authorList>
    </citation>
    <scope>NUCLEOTIDE SEQUENCE [LARGE SCALE GENOMIC DNA]</scope>
    <source>
        <strain evidence="13">CCMP 1984</strain>
    </source>
</reference>
<dbReference type="Pfam" id="PF04117">
    <property type="entry name" value="Mpv17_PMP22"/>
    <property type="match status" value="1"/>
</dbReference>
<dbReference type="InterPro" id="IPR007248">
    <property type="entry name" value="Mpv17_PMP22"/>
</dbReference>
<dbReference type="RefSeq" id="XP_009034350.1">
    <property type="nucleotide sequence ID" value="XM_009036102.1"/>
</dbReference>
<evidence type="ECO:0000259" key="11">
    <source>
        <dbReference type="PROSITE" id="PS50234"/>
    </source>
</evidence>
<dbReference type="eggNOG" id="KOG3215">
    <property type="taxonomic scope" value="Eukaryota"/>
</dbReference>
<keyword evidence="6 10" id="KW-0472">Membrane</keyword>
<evidence type="ECO:0000256" key="9">
    <source>
        <dbReference type="SAM" id="MobiDB-lite"/>
    </source>
</evidence>
<feature type="region of interest" description="Disordered" evidence="9">
    <location>
        <begin position="1502"/>
        <end position="1524"/>
    </location>
</feature>
<evidence type="ECO:0000256" key="7">
    <source>
        <dbReference type="ARBA" id="ARBA00023242"/>
    </source>
</evidence>
<dbReference type="InterPro" id="IPR008501">
    <property type="entry name" value="THOC7/Mft1"/>
</dbReference>
<dbReference type="GeneID" id="20223796"/>
<evidence type="ECO:0000313" key="12">
    <source>
        <dbReference type="EMBL" id="EGB10762.1"/>
    </source>
</evidence>
<name>F0Y142_AURAN</name>
<feature type="coiled-coil region" evidence="8">
    <location>
        <begin position="775"/>
        <end position="820"/>
    </location>
</feature>
<dbReference type="EMBL" id="GL833123">
    <property type="protein sequence ID" value="EGB10762.1"/>
    <property type="molecule type" value="Genomic_DNA"/>
</dbReference>
<feature type="compositionally biased region" description="Low complexity" evidence="9">
    <location>
        <begin position="1393"/>
        <end position="1416"/>
    </location>
</feature>
<evidence type="ECO:0000256" key="2">
    <source>
        <dbReference type="ARBA" id="ARBA00004141"/>
    </source>
</evidence>
<evidence type="ECO:0000256" key="4">
    <source>
        <dbReference type="ARBA" id="ARBA00022692"/>
    </source>
</evidence>
<dbReference type="GO" id="GO:0006397">
    <property type="term" value="P:mRNA processing"/>
    <property type="evidence" value="ECO:0007669"/>
    <property type="project" value="InterPro"/>
</dbReference>
<organism evidence="13">
    <name type="scientific">Aureococcus anophagefferens</name>
    <name type="common">Harmful bloom alga</name>
    <dbReference type="NCBI Taxonomy" id="44056"/>
    <lineage>
        <taxon>Eukaryota</taxon>
        <taxon>Sar</taxon>
        <taxon>Stramenopiles</taxon>
        <taxon>Ochrophyta</taxon>
        <taxon>Pelagophyceae</taxon>
        <taxon>Pelagomonadales</taxon>
        <taxon>Pelagomonadaceae</taxon>
        <taxon>Aureococcus</taxon>
    </lineage>
</organism>
<keyword evidence="13" id="KW-1185">Reference proteome</keyword>
<feature type="region of interest" description="Disordered" evidence="9">
    <location>
        <begin position="247"/>
        <end position="269"/>
    </location>
</feature>
<dbReference type="GO" id="GO:0016020">
    <property type="term" value="C:membrane"/>
    <property type="evidence" value="ECO:0007669"/>
    <property type="project" value="UniProtKB-SubCell"/>
</dbReference>
<keyword evidence="5 10" id="KW-1133">Transmembrane helix</keyword>
<accession>F0Y142</accession>
<dbReference type="PROSITE" id="PS50234">
    <property type="entry name" value="VWFA"/>
    <property type="match status" value="1"/>
</dbReference>
<comment type="subcellular location">
    <subcellularLocation>
        <location evidence="2">Membrane</location>
        <topology evidence="2">Multi-pass membrane protein</topology>
    </subcellularLocation>
    <subcellularLocation>
        <location evidence="1">Nucleus</location>
    </subcellularLocation>
</comment>
<evidence type="ECO:0000313" key="13">
    <source>
        <dbReference type="Proteomes" id="UP000002729"/>
    </source>
</evidence>
<feature type="compositionally biased region" description="Acidic residues" evidence="9">
    <location>
        <begin position="929"/>
        <end position="938"/>
    </location>
</feature>
<keyword evidence="7" id="KW-0539">Nucleus</keyword>
<dbReference type="InterPro" id="IPR011990">
    <property type="entry name" value="TPR-like_helical_dom_sf"/>
</dbReference>